<sequence length="70" mass="7949">MASQGKGCILEYYLPKGQTVNNIVYSEFLAKKKLSQIFVPKGVVCGAKVFSHSIAVMMVPCIRYWKRMFN</sequence>
<dbReference type="Proteomes" id="UP001235939">
    <property type="component" value="Chromosome 05"/>
</dbReference>
<evidence type="ECO:0000313" key="1">
    <source>
        <dbReference type="EMBL" id="UYV67967.1"/>
    </source>
</evidence>
<dbReference type="EMBL" id="CP092867">
    <property type="protein sequence ID" value="UYV67967.1"/>
    <property type="molecule type" value="Genomic_DNA"/>
</dbReference>
<name>A0ABY6KJI1_9ARAC</name>
<gene>
    <name evidence="1" type="ORF">LAZ67_5002655</name>
</gene>
<accession>A0ABY6KJI1</accession>
<organism evidence="1 2">
    <name type="scientific">Cordylochernes scorpioides</name>
    <dbReference type="NCBI Taxonomy" id="51811"/>
    <lineage>
        <taxon>Eukaryota</taxon>
        <taxon>Metazoa</taxon>
        <taxon>Ecdysozoa</taxon>
        <taxon>Arthropoda</taxon>
        <taxon>Chelicerata</taxon>
        <taxon>Arachnida</taxon>
        <taxon>Pseudoscorpiones</taxon>
        <taxon>Cheliferoidea</taxon>
        <taxon>Chernetidae</taxon>
        <taxon>Cordylochernes</taxon>
    </lineage>
</organism>
<proteinExistence type="predicted"/>
<protein>
    <submittedName>
        <fullName evidence="1">Uncharacterized protein</fullName>
    </submittedName>
</protein>
<reference evidence="1 2" key="1">
    <citation type="submission" date="2022-01" db="EMBL/GenBank/DDBJ databases">
        <title>A chromosomal length assembly of Cordylochernes scorpioides.</title>
        <authorList>
            <person name="Zeh D."/>
            <person name="Zeh J."/>
        </authorList>
    </citation>
    <scope>NUCLEOTIDE SEQUENCE [LARGE SCALE GENOMIC DNA]</scope>
    <source>
        <strain evidence="1">IN4F17</strain>
        <tissue evidence="1">Whole Body</tissue>
    </source>
</reference>
<evidence type="ECO:0000313" key="2">
    <source>
        <dbReference type="Proteomes" id="UP001235939"/>
    </source>
</evidence>
<keyword evidence="2" id="KW-1185">Reference proteome</keyword>